<reference evidence="1 2" key="1">
    <citation type="journal article" date="2005" name="Nature">
        <title>The genome of the social amoeba Dictyostelium discoideum.</title>
        <authorList>
            <consortium name="The Dictyostelium discoideum Sequencing Consortium"/>
            <person name="Eichinger L."/>
            <person name="Pachebat J.A."/>
            <person name="Glockner G."/>
            <person name="Rajandream M.A."/>
            <person name="Sucgang R."/>
            <person name="Berriman M."/>
            <person name="Song J."/>
            <person name="Olsen R."/>
            <person name="Szafranski K."/>
            <person name="Xu Q."/>
            <person name="Tunggal B."/>
            <person name="Kummerfeld S."/>
            <person name="Madera M."/>
            <person name="Konfortov B.A."/>
            <person name="Rivero F."/>
            <person name="Bankier A.T."/>
            <person name="Lehmann R."/>
            <person name="Hamlin N."/>
            <person name="Davies R."/>
            <person name="Gaudet P."/>
            <person name="Fey P."/>
            <person name="Pilcher K."/>
            <person name="Chen G."/>
            <person name="Saunders D."/>
            <person name="Sodergren E."/>
            <person name="Davis P."/>
            <person name="Kerhornou A."/>
            <person name="Nie X."/>
            <person name="Hall N."/>
            <person name="Anjard C."/>
            <person name="Hemphill L."/>
            <person name="Bason N."/>
            <person name="Farbrother P."/>
            <person name="Desany B."/>
            <person name="Just E."/>
            <person name="Morio T."/>
            <person name="Rost R."/>
            <person name="Churcher C."/>
            <person name="Cooper J."/>
            <person name="Haydock S."/>
            <person name="van Driessche N."/>
            <person name="Cronin A."/>
            <person name="Goodhead I."/>
            <person name="Muzny D."/>
            <person name="Mourier T."/>
            <person name="Pain A."/>
            <person name="Lu M."/>
            <person name="Harper D."/>
            <person name="Lindsay R."/>
            <person name="Hauser H."/>
            <person name="James K."/>
            <person name="Quiles M."/>
            <person name="Madan Babu M."/>
            <person name="Saito T."/>
            <person name="Buchrieser C."/>
            <person name="Wardroper A."/>
            <person name="Felder M."/>
            <person name="Thangavelu M."/>
            <person name="Johnson D."/>
            <person name="Knights A."/>
            <person name="Loulseged H."/>
            <person name="Mungall K."/>
            <person name="Oliver K."/>
            <person name="Price C."/>
            <person name="Quail M.A."/>
            <person name="Urushihara H."/>
            <person name="Hernandez J."/>
            <person name="Rabbinowitsch E."/>
            <person name="Steffen D."/>
            <person name="Sanders M."/>
            <person name="Ma J."/>
            <person name="Kohara Y."/>
            <person name="Sharp S."/>
            <person name="Simmonds M."/>
            <person name="Spiegler S."/>
            <person name="Tivey A."/>
            <person name="Sugano S."/>
            <person name="White B."/>
            <person name="Walker D."/>
            <person name="Woodward J."/>
            <person name="Winckler T."/>
            <person name="Tanaka Y."/>
            <person name="Shaulsky G."/>
            <person name="Schleicher M."/>
            <person name="Weinstock G."/>
            <person name="Rosenthal A."/>
            <person name="Cox E.C."/>
            <person name="Chisholm R.L."/>
            <person name="Gibbs R."/>
            <person name="Loomis W.F."/>
            <person name="Platzer M."/>
            <person name="Kay R.R."/>
            <person name="Williams J."/>
            <person name="Dear P.H."/>
            <person name="Noegel A.A."/>
            <person name="Barrell B."/>
            <person name="Kuspa A."/>
        </authorList>
    </citation>
    <scope>NUCLEOTIDE SEQUENCE [LARGE SCALE GENOMIC DNA]</scope>
    <source>
        <strain evidence="1 2">AX4</strain>
    </source>
</reference>
<sequence>MCGGSDIELPKPSELSELEIVSGLSKQWWLYRSIDNNHLMINHNEKVPQSSINGNKEKQKQIAIG</sequence>
<dbReference type="InParanoid" id="Q54MC1"/>
<dbReference type="EMBL" id="AAFI02000085">
    <property type="protein sequence ID" value="EAL64402.1"/>
    <property type="molecule type" value="Genomic_DNA"/>
</dbReference>
<dbReference type="HOGENOM" id="CLU_2854361_0_0_1"/>
<keyword evidence="2" id="KW-1185">Reference proteome</keyword>
<dbReference type="GeneID" id="8625424"/>
<dbReference type="AlphaFoldDB" id="Q54MC1"/>
<dbReference type="KEGG" id="ddi:DDB_G0286047"/>
<dbReference type="RefSeq" id="XP_637913.1">
    <property type="nucleotide sequence ID" value="XM_632821.1"/>
</dbReference>
<name>Q54MC1_DICDI</name>
<proteinExistence type="predicted"/>
<accession>Q54MC1</accession>
<comment type="caution">
    <text evidence="1">The sequence shown here is derived from an EMBL/GenBank/DDBJ whole genome shotgun (WGS) entry which is preliminary data.</text>
</comment>
<organism evidence="1 2">
    <name type="scientific">Dictyostelium discoideum</name>
    <name type="common">Social amoeba</name>
    <dbReference type="NCBI Taxonomy" id="44689"/>
    <lineage>
        <taxon>Eukaryota</taxon>
        <taxon>Amoebozoa</taxon>
        <taxon>Evosea</taxon>
        <taxon>Eumycetozoa</taxon>
        <taxon>Dictyostelia</taxon>
        <taxon>Dictyosteliales</taxon>
        <taxon>Dictyosteliaceae</taxon>
        <taxon>Dictyostelium</taxon>
    </lineage>
</organism>
<evidence type="ECO:0000313" key="2">
    <source>
        <dbReference type="Proteomes" id="UP000002195"/>
    </source>
</evidence>
<dbReference type="VEuPathDB" id="AmoebaDB:DDB_G0286047"/>
<gene>
    <name evidence="1" type="ORF">DDB_G0286047</name>
</gene>
<dbReference type="Proteomes" id="UP000002195">
    <property type="component" value="Unassembled WGS sequence"/>
</dbReference>
<dbReference type="PaxDb" id="44689-DDB0186789"/>
<protein>
    <submittedName>
        <fullName evidence="1">Uncharacterized protein</fullName>
    </submittedName>
</protein>
<dbReference type="dictyBase" id="DDB_G0286047"/>
<evidence type="ECO:0000313" key="1">
    <source>
        <dbReference type="EMBL" id="EAL64402.1"/>
    </source>
</evidence>